<dbReference type="AlphaFoldDB" id="A0A2P2NT10"/>
<protein>
    <submittedName>
        <fullName evidence="1">Uncharacterized protein</fullName>
    </submittedName>
</protein>
<evidence type="ECO:0000313" key="1">
    <source>
        <dbReference type="EMBL" id="MBX45628.1"/>
    </source>
</evidence>
<accession>A0A2P2NT10</accession>
<dbReference type="EMBL" id="GGEC01065144">
    <property type="protein sequence ID" value="MBX45628.1"/>
    <property type="molecule type" value="Transcribed_RNA"/>
</dbReference>
<proteinExistence type="predicted"/>
<reference evidence="1" key="1">
    <citation type="submission" date="2018-02" db="EMBL/GenBank/DDBJ databases">
        <title>Rhizophora mucronata_Transcriptome.</title>
        <authorList>
            <person name="Meera S.P."/>
            <person name="Sreeshan A."/>
            <person name="Augustine A."/>
        </authorList>
    </citation>
    <scope>NUCLEOTIDE SEQUENCE</scope>
    <source>
        <tissue evidence="1">Leaf</tissue>
    </source>
</reference>
<name>A0A2P2NT10_RHIMU</name>
<sequence>MPASADARTVEAALTKLVAHLDEDMDGASLSFESSFFCLLKRPINGKPILGFLGPIQ</sequence>
<organism evidence="1">
    <name type="scientific">Rhizophora mucronata</name>
    <name type="common">Asiatic mangrove</name>
    <dbReference type="NCBI Taxonomy" id="61149"/>
    <lineage>
        <taxon>Eukaryota</taxon>
        <taxon>Viridiplantae</taxon>
        <taxon>Streptophyta</taxon>
        <taxon>Embryophyta</taxon>
        <taxon>Tracheophyta</taxon>
        <taxon>Spermatophyta</taxon>
        <taxon>Magnoliopsida</taxon>
        <taxon>eudicotyledons</taxon>
        <taxon>Gunneridae</taxon>
        <taxon>Pentapetalae</taxon>
        <taxon>rosids</taxon>
        <taxon>fabids</taxon>
        <taxon>Malpighiales</taxon>
        <taxon>Rhizophoraceae</taxon>
        <taxon>Rhizophora</taxon>
    </lineage>
</organism>